<feature type="compositionally biased region" description="Basic and acidic residues" evidence="1">
    <location>
        <begin position="1643"/>
        <end position="1661"/>
    </location>
</feature>
<feature type="region of interest" description="Disordered" evidence="1">
    <location>
        <begin position="784"/>
        <end position="822"/>
    </location>
</feature>
<feature type="compositionally biased region" description="Polar residues" evidence="1">
    <location>
        <begin position="1627"/>
        <end position="1641"/>
    </location>
</feature>
<feature type="compositionally biased region" description="Basic and acidic residues" evidence="1">
    <location>
        <begin position="1229"/>
        <end position="1243"/>
    </location>
</feature>
<feature type="compositionally biased region" description="Basic and acidic residues" evidence="1">
    <location>
        <begin position="1333"/>
        <end position="1350"/>
    </location>
</feature>
<protein>
    <submittedName>
        <fullName evidence="3">Serine-rich adhesin for platelets isoform X2</fullName>
    </submittedName>
</protein>
<dbReference type="RefSeq" id="XP_065668526.1">
    <property type="nucleotide sequence ID" value="XM_065812454.1"/>
</dbReference>
<sequence length="1661" mass="182238">MLESANYTQNWLNLINAYDILYYSIRKKQFYTKMGGKYSVIKDLTRDDHIHTNSYRSNYEYQPNTRYDDGRSSVTEETYSLSDTSEVIKENPDDYVFAPPDYDGMYLSPDYMLDGEDIKNASVVSELQHAESHTVHYENVNFHQNINDFKENRHSQVVDVEVHLPNLFRKKSANLYETVPIDPTTAENKEINSNFSLLVSPYIDENKLAVDLDLMNSETCSFVEESNLESQCNVVEESNLESHEVISDSLLQTRHGTNDNCTLFTTFPSEEVHKKTTSEPKLSNGVSLQPSISKTHENNEQTVTPATSNNSSQSEIVEDKSLPVKEETNIENNEKFVDNLVKPSSLETDITCSPSTLSQSHKPEVLPTSVISLAHETTTSELKLPDDVSLQSLFSETHENNEQTVTPVATNNSSQSEFVEDKSLPVKEETNIENDEKFVGNLVKPSSLETEITCSLSTLSHSREQEVLPTLSVISLSHETPISEPKLSNDVSLQSLSSETHKNNVLTVTPAATNNSSQIETVEDKSLPVKEETNTENDEKFVDSLVQPSLLETDITCSASTLSQSHKPEVLPTSVISLAHETTTSELKLPDDVSLQSLSSETHENNEQTVTPVATNNSSQSEFVEDKSLPVKEETNIENDEKFVGNLVKPSSLETEITCSPSTLSHSREQEVLPTLSVISLSEPKLSNDVSLQSLSSETHKNNVLTVTPAATNNSSQIETVEDKSLPVKEETNTENDEKFVDSLVQPSLLETDITCSASTLSQSHEPDVLPPLSVLSLSHEPTISEPKLSNNVSLQSLSSETHENNEETVTPAATNNSSQSEIVEDKLLPVKEETILENDEKFVGNLVKPSSLETEITCSPSTLSHSREQEVLPTLSVISLSEPKLSNDVSLQSLSSETHKNNVLTVTPAATNNSSQIETVEDKSLPVKEETNTENDEKFVDSLVQPSLLETDITCSASTLSQSHEPDVLPPLSVLSLSHEPTISEPKLSNNVSLQSLSSETHENNEETVTPAATNNSSQSEIVEDKLLPVKEETILENDEKFVGNLVKPSSLETEITCSPSTLSHSREQEVLPTLSVISLSHETTISEPKLSNDVSLQSLSSETHKNNVLTVTPAATNNSSQIETVEEKSLPVKEETNTENDEKFVDNLVQPSLLETDITCSASSLSQSHEPDVLPPLSVSLSHEPTILEPKLSNDVSLQSLSSETHKNNVLTVTPAATNNSSQSEIGEDKSETSVKEESNVVNHEKNVENLVEPGSLETEITCSPSTLSHSHELEVLPTSSVISFAHELTTSKPKLSNNVSLQSLSSETHENNEQTVTPAATNNSSQSEFVEDKSLSVKEETNTENDEKFVDNLVQPSLLETDITCSASTLSQSHEPDVLPTSSIISLAHETTASELKLPDDVSLQTLSSETHENNEQTVTPASTNNSSQSEIVEDKSLPVKEETNTENNENFLDNLVRPSLLETDITCSASTLSQSHEPDVLPTSNVISLAHETTTSEPKLFNDISLQSSSNETHENNEQTIIPATTNNSSQSEIVEDKSEKLSVKEVSDVVNREKNVDNLVESSSLETNINCSPSTLSHSHELEVLPTSSVISPAHETISESKLADDVSFQSSSSETHENDEQTVTPATTSSSSQSEIFEDKSETLPVKEESNLENH</sequence>
<organism evidence="2 3">
    <name type="scientific">Hydra vulgaris</name>
    <name type="common">Hydra</name>
    <name type="synonym">Hydra attenuata</name>
    <dbReference type="NCBI Taxonomy" id="6087"/>
    <lineage>
        <taxon>Eukaryota</taxon>
        <taxon>Metazoa</taxon>
        <taxon>Cnidaria</taxon>
        <taxon>Hydrozoa</taxon>
        <taxon>Hydroidolina</taxon>
        <taxon>Anthoathecata</taxon>
        <taxon>Aplanulata</taxon>
        <taxon>Hydridae</taxon>
        <taxon>Hydra</taxon>
    </lineage>
</organism>
<feature type="region of interest" description="Disordered" evidence="1">
    <location>
        <begin position="1603"/>
        <end position="1661"/>
    </location>
</feature>
<proteinExistence type="predicted"/>
<feature type="compositionally biased region" description="Polar residues" evidence="1">
    <location>
        <begin position="1419"/>
        <end position="1434"/>
    </location>
</feature>
<feature type="compositionally biased region" description="Low complexity" evidence="1">
    <location>
        <begin position="789"/>
        <end position="800"/>
    </location>
</feature>
<feature type="compositionally biased region" description="Low complexity" evidence="1">
    <location>
        <begin position="989"/>
        <end position="1000"/>
    </location>
</feature>
<feature type="region of interest" description="Disordered" evidence="1">
    <location>
        <begin position="984"/>
        <end position="1022"/>
    </location>
</feature>
<evidence type="ECO:0000313" key="3">
    <source>
        <dbReference type="RefSeq" id="XP_065668526.1"/>
    </source>
</evidence>
<feature type="compositionally biased region" description="Polar residues" evidence="1">
    <location>
        <begin position="279"/>
        <end position="293"/>
    </location>
</feature>
<name>A0ABM4D2P1_HYDVU</name>
<feature type="compositionally biased region" description="Polar residues" evidence="1">
    <location>
        <begin position="1316"/>
        <end position="1331"/>
    </location>
</feature>
<accession>A0ABM4D2P1</accession>
<feature type="compositionally biased region" description="Polar residues" evidence="1">
    <location>
        <begin position="1215"/>
        <end position="1227"/>
    </location>
</feature>
<feature type="region of interest" description="Disordered" evidence="1">
    <location>
        <begin position="1305"/>
        <end position="1350"/>
    </location>
</feature>
<feature type="compositionally biased region" description="Polar residues" evidence="1">
    <location>
        <begin position="300"/>
        <end position="315"/>
    </location>
</feature>
<feature type="compositionally biased region" description="Basic and acidic residues" evidence="1">
    <location>
        <begin position="1127"/>
        <end position="1142"/>
    </location>
</feature>
<dbReference type="GeneID" id="101240520"/>
<feature type="compositionally biased region" description="Polar residues" evidence="1">
    <location>
        <begin position="1008"/>
        <end position="1022"/>
    </location>
</feature>
<reference evidence="3" key="1">
    <citation type="submission" date="2025-08" db="UniProtKB">
        <authorList>
            <consortium name="RefSeq"/>
        </authorList>
    </citation>
    <scope>IDENTIFICATION</scope>
</reference>
<feature type="region of interest" description="Disordered" evidence="1">
    <location>
        <begin position="272"/>
        <end position="328"/>
    </location>
</feature>
<feature type="compositionally biased region" description="Basic and acidic residues" evidence="1">
    <location>
        <begin position="1436"/>
        <end position="1447"/>
    </location>
</feature>
<dbReference type="Proteomes" id="UP001652625">
    <property type="component" value="Chromosome 12"/>
</dbReference>
<feature type="compositionally biased region" description="Polar residues" evidence="1">
    <location>
        <begin position="808"/>
        <end position="822"/>
    </location>
</feature>
<feature type="compositionally biased region" description="Basic and acidic residues" evidence="1">
    <location>
        <begin position="317"/>
        <end position="328"/>
    </location>
</feature>
<keyword evidence="2" id="KW-1185">Reference proteome</keyword>
<feature type="region of interest" description="Disordered" evidence="1">
    <location>
        <begin position="1413"/>
        <end position="1453"/>
    </location>
</feature>
<feature type="region of interest" description="Disordered" evidence="1">
    <location>
        <begin position="1215"/>
        <end position="1243"/>
    </location>
</feature>
<evidence type="ECO:0000256" key="1">
    <source>
        <dbReference type="SAM" id="MobiDB-lite"/>
    </source>
</evidence>
<evidence type="ECO:0000313" key="2">
    <source>
        <dbReference type="Proteomes" id="UP001652625"/>
    </source>
</evidence>
<gene>
    <name evidence="3" type="primary">LOC101240520</name>
</gene>
<feature type="region of interest" description="Disordered" evidence="1">
    <location>
        <begin position="1122"/>
        <end position="1142"/>
    </location>
</feature>